<dbReference type="SUPFAM" id="SSF57850">
    <property type="entry name" value="RING/U-box"/>
    <property type="match status" value="1"/>
</dbReference>
<gene>
    <name evidence="11" type="primary">A03p065750.1_BraROA</name>
    <name evidence="11" type="ORF">IGI04_013601</name>
</gene>
<keyword evidence="5 8" id="KW-0863">Zinc-finger</keyword>
<evidence type="ECO:0000259" key="10">
    <source>
        <dbReference type="PROSITE" id="PS50089"/>
    </source>
</evidence>
<protein>
    <recommendedName>
        <fullName evidence="2">RING-type E3 ubiquitin transferase</fullName>
        <ecNumber evidence="2">2.3.2.27</ecNumber>
    </recommendedName>
</protein>
<evidence type="ECO:0000256" key="6">
    <source>
        <dbReference type="ARBA" id="ARBA00022786"/>
    </source>
</evidence>
<dbReference type="PANTHER" id="PTHR22937:SF158">
    <property type="entry name" value="RING-TYPE E3 UBIQUITIN TRANSFERASE"/>
    <property type="match status" value="1"/>
</dbReference>
<accession>A0ABQ7N9A2</accession>
<feature type="compositionally biased region" description="Low complexity" evidence="9">
    <location>
        <begin position="75"/>
        <end position="88"/>
    </location>
</feature>
<evidence type="ECO:0000313" key="12">
    <source>
        <dbReference type="Proteomes" id="UP000823674"/>
    </source>
</evidence>
<evidence type="ECO:0000256" key="7">
    <source>
        <dbReference type="ARBA" id="ARBA00022833"/>
    </source>
</evidence>
<dbReference type="InterPro" id="IPR001841">
    <property type="entry name" value="Znf_RING"/>
</dbReference>
<comment type="catalytic activity">
    <reaction evidence="1">
        <text>S-ubiquitinyl-[E2 ubiquitin-conjugating enzyme]-L-cysteine + [acceptor protein]-L-lysine = [E2 ubiquitin-conjugating enzyme]-L-cysteine + N(6)-ubiquitinyl-[acceptor protein]-L-lysine.</text>
        <dbReference type="EC" id="2.3.2.27"/>
    </reaction>
</comment>
<dbReference type="SMART" id="SM00184">
    <property type="entry name" value="RING"/>
    <property type="match status" value="1"/>
</dbReference>
<dbReference type="Gene3D" id="3.30.40.10">
    <property type="entry name" value="Zinc/RING finger domain, C3HC4 (zinc finger)"/>
    <property type="match status" value="1"/>
</dbReference>
<proteinExistence type="predicted"/>
<sequence length="679" mass="74751">MDRWSGKRAIEGRPDTKKGSGVVLRDRFNNSICSDEKKSMKFTRFVGSSYKKEKAVWSSTSSRSSPNGKEVIGTSSKIPVSISSSSSVKNEKQPQVAIDSSESSKGSEDEIETEILEEEPRVHNKLKVVESSDLPSSSRAKKGFRQRFGLSKQEFRPGPSSQSTNRGCSPLLSGFGLEKRLSGKVDTISKRRVYGESSSSSSARGKKIVSELPSEERRLVFNPRGGSVSDSRRARHCILNDASGGSQRSVNRGDSRIRFTNQGSGSRNGLSSITTREMSQSETSNNLNSPVSLELLSGFPDFGSLSSQDSFRNYNLDGISEELLALEERIGTVSTALTEEAISKSLKTSIYQMKPSNDHKEDAKCSICQEEYTIGDEVGRLHCEHAYHLKCVQEWLRMKSWCPICKTIADTSSSSKYTELETRWSGQVTTKLPKSAAAGHRCALSHQIIEDVEKNITDEVLCYANVFNLVRDRVPMMDLVNAQESTFHKLSSKRVIEQLLMQETFAREEGDRLIDIIKERVSVPTSNEGMHNGLTNGICHGSKKMVGGEEISKSKATEDGAGSPVDVAKSYMRARLPWGSPSANNSIQSFGHHHQQGHHFLIVLEPYPLPYSSGTLSSSKEQWLSQSYTTEANQAVEDTNTAPQSGTGLDGSNGDTTNAMLALGADMDNWELLHPKRCI</sequence>
<organism evidence="11 12">
    <name type="scientific">Brassica rapa subsp. trilocularis</name>
    <dbReference type="NCBI Taxonomy" id="1813537"/>
    <lineage>
        <taxon>Eukaryota</taxon>
        <taxon>Viridiplantae</taxon>
        <taxon>Streptophyta</taxon>
        <taxon>Embryophyta</taxon>
        <taxon>Tracheophyta</taxon>
        <taxon>Spermatophyta</taxon>
        <taxon>Magnoliopsida</taxon>
        <taxon>eudicotyledons</taxon>
        <taxon>Gunneridae</taxon>
        <taxon>Pentapetalae</taxon>
        <taxon>rosids</taxon>
        <taxon>malvids</taxon>
        <taxon>Brassicales</taxon>
        <taxon>Brassicaceae</taxon>
        <taxon>Brassiceae</taxon>
        <taxon>Brassica</taxon>
    </lineage>
</organism>
<evidence type="ECO:0000313" key="11">
    <source>
        <dbReference type="EMBL" id="KAG5407482.1"/>
    </source>
</evidence>
<name>A0ABQ7N9A2_BRACM</name>
<dbReference type="InterPro" id="IPR045191">
    <property type="entry name" value="MBR1/2-like"/>
</dbReference>
<feature type="region of interest" description="Disordered" evidence="9">
    <location>
        <begin position="628"/>
        <end position="655"/>
    </location>
</feature>
<feature type="compositionally biased region" description="Basic and acidic residues" evidence="9">
    <location>
        <begin position="118"/>
        <end position="130"/>
    </location>
</feature>
<evidence type="ECO:0000256" key="1">
    <source>
        <dbReference type="ARBA" id="ARBA00000900"/>
    </source>
</evidence>
<feature type="compositionally biased region" description="Polar residues" evidence="9">
    <location>
        <begin position="57"/>
        <end position="67"/>
    </location>
</feature>
<evidence type="ECO:0000256" key="4">
    <source>
        <dbReference type="ARBA" id="ARBA00022723"/>
    </source>
</evidence>
<dbReference type="InterPro" id="IPR013083">
    <property type="entry name" value="Znf_RING/FYVE/PHD"/>
</dbReference>
<keyword evidence="6" id="KW-0833">Ubl conjugation pathway</keyword>
<feature type="region of interest" description="Disordered" evidence="9">
    <location>
        <begin position="238"/>
        <end position="286"/>
    </location>
</feature>
<reference evidence="11 12" key="1">
    <citation type="submission" date="2021-03" db="EMBL/GenBank/DDBJ databases">
        <authorList>
            <person name="King G.J."/>
            <person name="Bancroft I."/>
            <person name="Baten A."/>
            <person name="Bloomfield J."/>
            <person name="Borpatragohain P."/>
            <person name="He Z."/>
            <person name="Irish N."/>
            <person name="Irwin J."/>
            <person name="Liu K."/>
            <person name="Mauleon R.P."/>
            <person name="Moore J."/>
            <person name="Morris R."/>
            <person name="Ostergaard L."/>
            <person name="Wang B."/>
            <person name="Wells R."/>
        </authorList>
    </citation>
    <scope>NUCLEOTIDE SEQUENCE [LARGE SCALE GENOMIC DNA]</scope>
    <source>
        <strain evidence="11">R-o-18</strain>
        <tissue evidence="11">Leaf</tissue>
    </source>
</reference>
<evidence type="ECO:0000256" key="2">
    <source>
        <dbReference type="ARBA" id="ARBA00012483"/>
    </source>
</evidence>
<dbReference type="Pfam" id="PF13639">
    <property type="entry name" value="zf-RING_2"/>
    <property type="match status" value="1"/>
</dbReference>
<feature type="region of interest" description="Disordered" evidence="9">
    <location>
        <begin position="1"/>
        <end position="22"/>
    </location>
</feature>
<evidence type="ECO:0000256" key="9">
    <source>
        <dbReference type="SAM" id="MobiDB-lite"/>
    </source>
</evidence>
<keyword evidence="3" id="KW-0808">Transferase</keyword>
<dbReference type="Proteomes" id="UP000823674">
    <property type="component" value="Chromosome A03"/>
</dbReference>
<feature type="compositionally biased region" description="Polar residues" evidence="9">
    <location>
        <begin position="258"/>
        <end position="286"/>
    </location>
</feature>
<dbReference type="EMBL" id="JADBGQ010000003">
    <property type="protein sequence ID" value="KAG5407482.1"/>
    <property type="molecule type" value="Genomic_DNA"/>
</dbReference>
<dbReference type="PROSITE" id="PS50089">
    <property type="entry name" value="ZF_RING_2"/>
    <property type="match status" value="1"/>
</dbReference>
<evidence type="ECO:0000256" key="5">
    <source>
        <dbReference type="ARBA" id="ARBA00022771"/>
    </source>
</evidence>
<keyword evidence="12" id="KW-1185">Reference proteome</keyword>
<feature type="compositionally biased region" description="Polar residues" evidence="9">
    <location>
        <begin position="628"/>
        <end position="647"/>
    </location>
</feature>
<evidence type="ECO:0000256" key="3">
    <source>
        <dbReference type="ARBA" id="ARBA00022679"/>
    </source>
</evidence>
<keyword evidence="4" id="KW-0479">Metal-binding</keyword>
<feature type="domain" description="RING-type" evidence="10">
    <location>
        <begin position="365"/>
        <end position="406"/>
    </location>
</feature>
<dbReference type="PANTHER" id="PTHR22937">
    <property type="entry name" value="E3 UBIQUITIN-PROTEIN LIGASE RNF165"/>
    <property type="match status" value="1"/>
</dbReference>
<keyword evidence="7" id="KW-0862">Zinc</keyword>
<feature type="region of interest" description="Disordered" evidence="9">
    <location>
        <begin position="50"/>
        <end position="173"/>
    </location>
</feature>
<evidence type="ECO:0000256" key="8">
    <source>
        <dbReference type="PROSITE-ProRule" id="PRU00175"/>
    </source>
</evidence>
<dbReference type="EC" id="2.3.2.27" evidence="2"/>
<comment type="caution">
    <text evidence="11">The sequence shown here is derived from an EMBL/GenBank/DDBJ whole genome shotgun (WGS) entry which is preliminary data.</text>
</comment>